<reference evidence="2" key="1">
    <citation type="submission" date="2020-06" db="EMBL/GenBank/DDBJ databases">
        <authorList>
            <person name="Li T."/>
            <person name="Hu X."/>
            <person name="Zhang T."/>
            <person name="Song X."/>
            <person name="Zhang H."/>
            <person name="Dai N."/>
            <person name="Sheng W."/>
            <person name="Hou X."/>
            <person name="Wei L."/>
        </authorList>
    </citation>
    <scope>NUCLEOTIDE SEQUENCE</scope>
    <source>
        <strain evidence="2">K16</strain>
        <tissue evidence="2">Leaf</tissue>
    </source>
</reference>
<keyword evidence="3" id="KW-1185">Reference proteome</keyword>
<dbReference type="InterPro" id="IPR038821">
    <property type="entry name" value="CLE45-like"/>
</dbReference>
<evidence type="ECO:0008006" key="4">
    <source>
        <dbReference type="Google" id="ProtNLM"/>
    </source>
</evidence>
<feature type="compositionally biased region" description="Basic and acidic residues" evidence="1">
    <location>
        <begin position="153"/>
        <end position="162"/>
    </location>
</feature>
<feature type="region of interest" description="Disordered" evidence="1">
    <location>
        <begin position="134"/>
        <end position="162"/>
    </location>
</feature>
<comment type="caution">
    <text evidence="2">The sequence shown here is derived from an EMBL/GenBank/DDBJ whole genome shotgun (WGS) entry which is preliminary data.</text>
</comment>
<evidence type="ECO:0000313" key="2">
    <source>
        <dbReference type="EMBL" id="KAK4399799.1"/>
    </source>
</evidence>
<proteinExistence type="predicted"/>
<dbReference type="PANTHER" id="PTHR36726:SF4">
    <property type="entry name" value="CLAVATA3_ESR (CLE)-RELATED PROTEIN 45"/>
    <property type="match status" value="1"/>
</dbReference>
<evidence type="ECO:0000256" key="1">
    <source>
        <dbReference type="SAM" id="MobiDB-lite"/>
    </source>
</evidence>
<dbReference type="AlphaFoldDB" id="A0AAE2BW08"/>
<sequence length="162" mass="18448">MIEDESETLVLILGPSLLYALNSPPNPIRNISGVMEHRNRRVTTPDLYILFVLHHNKHTFVALILKETMDRYIHRAFMLFVCVGLLALQPNEVCGLRRSDLALLQGRGDRPVMVKSQSVLNAVHVNNLNTDKKPAPVYKKFDSNQSSKRKVRRGSDPIHNRT</sequence>
<name>A0AAE2BW08_9LAMI</name>
<gene>
    <name evidence="2" type="ORF">Sango_1086000</name>
</gene>
<reference evidence="2" key="2">
    <citation type="journal article" date="2024" name="Plant">
        <title>Genomic evolution and insights into agronomic trait innovations of Sesamum species.</title>
        <authorList>
            <person name="Miao H."/>
            <person name="Wang L."/>
            <person name="Qu L."/>
            <person name="Liu H."/>
            <person name="Sun Y."/>
            <person name="Le M."/>
            <person name="Wang Q."/>
            <person name="Wei S."/>
            <person name="Zheng Y."/>
            <person name="Lin W."/>
            <person name="Duan Y."/>
            <person name="Cao H."/>
            <person name="Xiong S."/>
            <person name="Wang X."/>
            <person name="Wei L."/>
            <person name="Li C."/>
            <person name="Ma Q."/>
            <person name="Ju M."/>
            <person name="Zhao R."/>
            <person name="Li G."/>
            <person name="Mu C."/>
            <person name="Tian Q."/>
            <person name="Mei H."/>
            <person name="Zhang T."/>
            <person name="Gao T."/>
            <person name="Zhang H."/>
        </authorList>
    </citation>
    <scope>NUCLEOTIDE SEQUENCE</scope>
    <source>
        <strain evidence="2">K16</strain>
    </source>
</reference>
<dbReference type="PANTHER" id="PTHR36726">
    <property type="entry name" value="CLAVATA3/ESR (CLE)-RELATED PROTEIN 45"/>
    <property type="match status" value="1"/>
</dbReference>
<organism evidence="2 3">
    <name type="scientific">Sesamum angolense</name>
    <dbReference type="NCBI Taxonomy" id="2727404"/>
    <lineage>
        <taxon>Eukaryota</taxon>
        <taxon>Viridiplantae</taxon>
        <taxon>Streptophyta</taxon>
        <taxon>Embryophyta</taxon>
        <taxon>Tracheophyta</taxon>
        <taxon>Spermatophyta</taxon>
        <taxon>Magnoliopsida</taxon>
        <taxon>eudicotyledons</taxon>
        <taxon>Gunneridae</taxon>
        <taxon>Pentapetalae</taxon>
        <taxon>asterids</taxon>
        <taxon>lamiids</taxon>
        <taxon>Lamiales</taxon>
        <taxon>Pedaliaceae</taxon>
        <taxon>Sesamum</taxon>
    </lineage>
</organism>
<dbReference type="Proteomes" id="UP001289374">
    <property type="component" value="Unassembled WGS sequence"/>
</dbReference>
<dbReference type="EMBL" id="JACGWL010000006">
    <property type="protein sequence ID" value="KAK4399799.1"/>
    <property type="molecule type" value="Genomic_DNA"/>
</dbReference>
<accession>A0AAE2BW08</accession>
<protein>
    <recommendedName>
        <fullName evidence="4">CLAVATA3/ESR (CLE)-related protein 45</fullName>
    </recommendedName>
</protein>
<evidence type="ECO:0000313" key="3">
    <source>
        <dbReference type="Proteomes" id="UP001289374"/>
    </source>
</evidence>